<evidence type="ECO:0000313" key="10">
    <source>
        <dbReference type="EMBL" id="AZS49718.1"/>
    </source>
</evidence>
<dbReference type="PROSITE" id="PS01157">
    <property type="entry name" value="ACID_PHOSPH_CL_A"/>
    <property type="match status" value="1"/>
</dbReference>
<evidence type="ECO:0000256" key="8">
    <source>
        <dbReference type="PIRNR" id="PIRNR000897"/>
    </source>
</evidence>
<comment type="similarity">
    <text evidence="3 8">Belongs to the class A bacterial acid phosphatase family.</text>
</comment>
<evidence type="ECO:0000256" key="5">
    <source>
        <dbReference type="ARBA" id="ARBA00022729"/>
    </source>
</evidence>
<feature type="domain" description="Phosphatidic acid phosphatase type 2/haloperoxidase" evidence="9">
    <location>
        <begin position="110"/>
        <end position="223"/>
    </location>
</feature>
<keyword evidence="11" id="KW-1185">Reference proteome</keyword>
<dbReference type="CDD" id="cd03397">
    <property type="entry name" value="PAP2_acid_phosphatase"/>
    <property type="match status" value="1"/>
</dbReference>
<dbReference type="SUPFAM" id="SSF48317">
    <property type="entry name" value="Acid phosphatase/Vanadium-dependent haloperoxidase"/>
    <property type="match status" value="1"/>
</dbReference>
<evidence type="ECO:0000256" key="2">
    <source>
        <dbReference type="ARBA" id="ARBA00004418"/>
    </source>
</evidence>
<organism evidence="10 11">
    <name type="scientific">Entomomonas moraniae</name>
    <dbReference type="NCBI Taxonomy" id="2213226"/>
    <lineage>
        <taxon>Bacteria</taxon>
        <taxon>Pseudomonadati</taxon>
        <taxon>Pseudomonadota</taxon>
        <taxon>Gammaproteobacteria</taxon>
        <taxon>Pseudomonadales</taxon>
        <taxon>Pseudomonadaceae</taxon>
        <taxon>Entomomonas</taxon>
    </lineage>
</organism>
<dbReference type="InterPro" id="IPR036938">
    <property type="entry name" value="PAP2/HPO_sf"/>
</dbReference>
<dbReference type="Pfam" id="PF01569">
    <property type="entry name" value="PAP2"/>
    <property type="match status" value="1"/>
</dbReference>
<name>A0A3S9XBN9_9GAMM</name>
<dbReference type="InterPro" id="IPR018296">
    <property type="entry name" value="Acid_Pase_classA_bac_CS"/>
</dbReference>
<dbReference type="PIRSF" id="PIRSF000897">
    <property type="entry name" value="Acid_Ptase_ClsA"/>
    <property type="match status" value="1"/>
</dbReference>
<proteinExistence type="inferred from homology"/>
<keyword evidence="7 8" id="KW-0378">Hydrolase</keyword>
<dbReference type="GO" id="GO:0003993">
    <property type="term" value="F:acid phosphatase activity"/>
    <property type="evidence" value="ECO:0007669"/>
    <property type="project" value="UniProtKB-EC"/>
</dbReference>
<evidence type="ECO:0000256" key="6">
    <source>
        <dbReference type="ARBA" id="ARBA00022764"/>
    </source>
</evidence>
<dbReference type="EC" id="3.1.3.2" evidence="4 8"/>
<dbReference type="SMART" id="SM00014">
    <property type="entry name" value="acidPPc"/>
    <property type="match status" value="1"/>
</dbReference>
<evidence type="ECO:0000259" key="9">
    <source>
        <dbReference type="SMART" id="SM00014"/>
    </source>
</evidence>
<dbReference type="Gene3D" id="1.20.144.10">
    <property type="entry name" value="Phosphatidic acid phosphatase type 2/haloperoxidase"/>
    <property type="match status" value="1"/>
</dbReference>
<evidence type="ECO:0000256" key="1">
    <source>
        <dbReference type="ARBA" id="ARBA00000032"/>
    </source>
</evidence>
<dbReference type="Proteomes" id="UP000273143">
    <property type="component" value="Chromosome"/>
</dbReference>
<evidence type="ECO:0000256" key="7">
    <source>
        <dbReference type="ARBA" id="ARBA00022801"/>
    </source>
</evidence>
<dbReference type="RefSeq" id="WP_127161899.1">
    <property type="nucleotide sequence ID" value="NZ_CP029822.1"/>
</dbReference>
<accession>A0A3S9XBN9</accession>
<dbReference type="AlphaFoldDB" id="A0A3S9XBN9"/>
<comment type="catalytic activity">
    <reaction evidence="1 8">
        <text>a phosphate monoester + H2O = an alcohol + phosphate</text>
        <dbReference type="Rhea" id="RHEA:15017"/>
        <dbReference type="ChEBI" id="CHEBI:15377"/>
        <dbReference type="ChEBI" id="CHEBI:30879"/>
        <dbReference type="ChEBI" id="CHEBI:43474"/>
        <dbReference type="ChEBI" id="CHEBI:67140"/>
        <dbReference type="EC" id="3.1.3.2"/>
    </reaction>
</comment>
<dbReference type="InterPro" id="IPR000326">
    <property type="entry name" value="PAP2/HPO"/>
</dbReference>
<protein>
    <recommendedName>
        <fullName evidence="4 8">Acid phosphatase</fullName>
        <ecNumber evidence="4 8">3.1.3.2</ecNumber>
    </recommendedName>
</protein>
<comment type="subcellular location">
    <subcellularLocation>
        <location evidence="2">Periplasm</location>
    </subcellularLocation>
</comment>
<dbReference type="PRINTS" id="PR00483">
    <property type="entry name" value="BACPHPHTASE"/>
</dbReference>
<keyword evidence="5" id="KW-0732">Signal</keyword>
<gene>
    <name evidence="10" type="ORF">DM558_02505</name>
</gene>
<dbReference type="KEGG" id="emo:DM558_02505"/>
<dbReference type="GO" id="GO:0030288">
    <property type="term" value="C:outer membrane-bounded periplasmic space"/>
    <property type="evidence" value="ECO:0007669"/>
    <property type="project" value="InterPro"/>
</dbReference>
<reference evidence="11" key="1">
    <citation type="submission" date="2018-06" db="EMBL/GenBank/DDBJ databases">
        <title>Complete genome of Pseudomonas insecticola strain QZS01.</title>
        <authorList>
            <person name="Wang J."/>
            <person name="Su Q."/>
        </authorList>
    </citation>
    <scope>NUCLEOTIDE SEQUENCE [LARGE SCALE GENOMIC DNA]</scope>
    <source>
        <strain evidence="11">QZS01</strain>
    </source>
</reference>
<sequence length="254" mass="28554">MKVQRVILDLLLVSSIATMSYGAFAKSTIYHPYLTKDSVADSLALLPKPPAVDSISFLRDKEAYEEGQSLKNTPRWVVASEDANSSADNVGEPFAKALGINITEKNTPDTYRLLRNLRLDSKQGTRAAKLYYNRERPYVMFKSATCYPPSEKRLSKEGSYPSGHTTYGWATALILAEIMPERQNEILKRGYDFGQSRVICGYHWQSDVDAGRIIGSEIVARLHAEPAFQKDLDKAKQELHVGLNYSSHTQFKNK</sequence>
<evidence type="ECO:0000256" key="3">
    <source>
        <dbReference type="ARBA" id="ARBA00009017"/>
    </source>
</evidence>
<evidence type="ECO:0000313" key="11">
    <source>
        <dbReference type="Proteomes" id="UP000273143"/>
    </source>
</evidence>
<keyword evidence="6" id="KW-0574">Periplasm</keyword>
<evidence type="ECO:0000256" key="4">
    <source>
        <dbReference type="ARBA" id="ARBA00012646"/>
    </source>
</evidence>
<dbReference type="EMBL" id="CP029822">
    <property type="protein sequence ID" value="AZS49718.1"/>
    <property type="molecule type" value="Genomic_DNA"/>
</dbReference>
<dbReference type="InterPro" id="IPR001011">
    <property type="entry name" value="Acid_Pase_classA_bac"/>
</dbReference>